<evidence type="ECO:0000313" key="4">
    <source>
        <dbReference type="Proteomes" id="UP000594342"/>
    </source>
</evidence>
<accession>A0A5K0UAB7</accession>
<feature type="transmembrane region" description="Helical" evidence="2">
    <location>
        <begin position="63"/>
        <end position="85"/>
    </location>
</feature>
<evidence type="ECO:0000256" key="2">
    <source>
        <dbReference type="SAM" id="Phobius"/>
    </source>
</evidence>
<gene>
    <name evidence="3" type="ORF">YASMINEVIRUS_1004</name>
</gene>
<keyword evidence="2" id="KW-1133">Transmembrane helix</keyword>
<name>A0A5K0UAB7_9VIRU</name>
<evidence type="ECO:0000313" key="3">
    <source>
        <dbReference type="EMBL" id="VBB18541.1"/>
    </source>
</evidence>
<evidence type="ECO:0000256" key="1">
    <source>
        <dbReference type="SAM" id="MobiDB-lite"/>
    </source>
</evidence>
<comment type="caution">
    <text evidence="3">The sequence shown here is derived from an EMBL/GenBank/DDBJ whole genome shotgun (WGS) entry which is preliminary data.</text>
</comment>
<feature type="transmembrane region" description="Helical" evidence="2">
    <location>
        <begin position="105"/>
        <end position="129"/>
    </location>
</feature>
<sequence>MDIVNIAKITGIIADAVNLIVLMFIMAIYYTTSTESFIVPLLSMSGIVGLMIHSYIKRSNILYAIYLNLAILFYVLLTAYVLFINSLKVALSSTTILTLVLKMNIPTLIVLVPFILYSILIDANTFAFAGSNVGSDKKSHDTKTHDVKSLY</sequence>
<proteinExistence type="predicted"/>
<feature type="compositionally biased region" description="Basic and acidic residues" evidence="1">
    <location>
        <begin position="135"/>
        <end position="151"/>
    </location>
</feature>
<dbReference type="EMBL" id="UPSH01000001">
    <property type="protein sequence ID" value="VBB18541.1"/>
    <property type="molecule type" value="Genomic_DNA"/>
</dbReference>
<protein>
    <submittedName>
        <fullName evidence="3">Uncharacterized protein</fullName>
    </submittedName>
</protein>
<feature type="transmembrane region" description="Helical" evidence="2">
    <location>
        <begin position="37"/>
        <end position="56"/>
    </location>
</feature>
<reference evidence="3 4" key="1">
    <citation type="submission" date="2018-10" db="EMBL/GenBank/DDBJ databases">
        <authorList>
            <consortium name="IHU Genomes"/>
        </authorList>
    </citation>
    <scope>NUCLEOTIDE SEQUENCE [LARGE SCALE GENOMIC DNA]</scope>
    <source>
        <strain evidence="3 4">A1</strain>
    </source>
</reference>
<dbReference type="Proteomes" id="UP000594342">
    <property type="component" value="Unassembled WGS sequence"/>
</dbReference>
<feature type="transmembrane region" description="Helical" evidence="2">
    <location>
        <begin position="12"/>
        <end position="31"/>
    </location>
</feature>
<keyword evidence="4" id="KW-1185">Reference proteome</keyword>
<organism evidence="3 4">
    <name type="scientific">Yasminevirus sp. GU-2018</name>
    <dbReference type="NCBI Taxonomy" id="2420051"/>
    <lineage>
        <taxon>Viruses</taxon>
        <taxon>Varidnaviria</taxon>
        <taxon>Bamfordvirae</taxon>
        <taxon>Nucleocytoviricota</taxon>
        <taxon>Megaviricetes</taxon>
        <taxon>Imitervirales</taxon>
        <taxon>Mimiviridae</taxon>
        <taxon>Klosneuvirinae</taxon>
        <taxon>Yasminevirus</taxon>
        <taxon>Yasminevirus saudimassiliense</taxon>
    </lineage>
</organism>
<keyword evidence="2" id="KW-0472">Membrane</keyword>
<feature type="region of interest" description="Disordered" evidence="1">
    <location>
        <begin position="132"/>
        <end position="151"/>
    </location>
</feature>
<keyword evidence="2" id="KW-0812">Transmembrane</keyword>